<evidence type="ECO:0000313" key="5">
    <source>
        <dbReference type="Proteomes" id="UP000026915"/>
    </source>
</evidence>
<gene>
    <name evidence="4" type="ORF">TCM_034816</name>
</gene>
<dbReference type="OMA" id="CSSHEIR"/>
<name>A0A061FEX8_THECC</name>
<keyword evidence="1" id="KW-0521">NADP</keyword>
<dbReference type="SUPFAM" id="SSF51735">
    <property type="entry name" value="NAD(P)-binding Rossmann-fold domains"/>
    <property type="match status" value="1"/>
</dbReference>
<dbReference type="FunFam" id="3.40.50.720:FF:000219">
    <property type="entry name" value="Cinnamoyl-CoA reductase 1"/>
    <property type="match status" value="1"/>
</dbReference>
<protein>
    <submittedName>
        <fullName evidence="4">Cinnamoyl-CoA reductase, putative</fullName>
    </submittedName>
</protein>
<dbReference type="InterPro" id="IPR001509">
    <property type="entry name" value="Epimerase_deHydtase"/>
</dbReference>
<dbReference type="AlphaFoldDB" id="A0A061FEX8"/>
<dbReference type="PANTHER" id="PTHR10366:SF831">
    <property type="entry name" value="NAD-DEPENDENT EPIMERASE_DEHYDRATASE DOMAIN-CONTAINING PROTEIN"/>
    <property type="match status" value="1"/>
</dbReference>
<evidence type="ECO:0000259" key="3">
    <source>
        <dbReference type="Pfam" id="PF01370"/>
    </source>
</evidence>
<dbReference type="Pfam" id="PF01370">
    <property type="entry name" value="Epimerase"/>
    <property type="match status" value="1"/>
</dbReference>
<evidence type="ECO:0000313" key="4">
    <source>
        <dbReference type="EMBL" id="EOY15885.1"/>
    </source>
</evidence>
<proteinExistence type="predicted"/>
<accession>A0A061FEX8</accession>
<sequence length="323" mass="35606">MMGGRERVCVTGAGGFLASWIIKFLLLKGYHVHGTVRDPGDEKNAHLKKLDKASENLQLFQTDLLNSDGLCAAIAGCTGVFHVASPVPPADAVINSEVELMEPAVTGTRNVLDACLKTQVKKVVVVSSIGAIALNPNWPKGQVMNEDCWSDLAFCKAIKQSYCFSKTAAESEAWEYAKRSGLNVVTICPSVVIGPLLQPTMNSSSLYLLKFLQDGWEAADNGSRAFVDVRDASEATLMLYEKPEAEGRYLCSSHEIRTKDLVEKLKSMYPVYNYPKSFKEEETEVIRLSSEKLQNLGWRYRPLEDTLTAAVNNYAENGHMGKN</sequence>
<dbReference type="EMBL" id="CM001886">
    <property type="protein sequence ID" value="EOY15885.1"/>
    <property type="molecule type" value="Genomic_DNA"/>
</dbReference>
<keyword evidence="2" id="KW-0560">Oxidoreductase</keyword>
<dbReference type="eggNOG" id="KOG1502">
    <property type="taxonomic scope" value="Eukaryota"/>
</dbReference>
<reference evidence="4 5" key="1">
    <citation type="journal article" date="2013" name="Genome Biol.">
        <title>The genome sequence of the most widely cultivated cacao type and its use to identify candidate genes regulating pod color.</title>
        <authorList>
            <person name="Motamayor J.C."/>
            <person name="Mockaitis K."/>
            <person name="Schmutz J."/>
            <person name="Haiminen N."/>
            <person name="Iii D.L."/>
            <person name="Cornejo O."/>
            <person name="Findley S.D."/>
            <person name="Zheng P."/>
            <person name="Utro F."/>
            <person name="Royaert S."/>
            <person name="Saski C."/>
            <person name="Jenkins J."/>
            <person name="Podicheti R."/>
            <person name="Zhao M."/>
            <person name="Scheffler B.E."/>
            <person name="Stack J.C."/>
            <person name="Feltus F.A."/>
            <person name="Mustiga G.M."/>
            <person name="Amores F."/>
            <person name="Phillips W."/>
            <person name="Marelli J.P."/>
            <person name="May G.D."/>
            <person name="Shapiro H."/>
            <person name="Ma J."/>
            <person name="Bustamante C.D."/>
            <person name="Schnell R.J."/>
            <person name="Main D."/>
            <person name="Gilbert D."/>
            <person name="Parida L."/>
            <person name="Kuhn D.N."/>
        </authorList>
    </citation>
    <scope>NUCLEOTIDE SEQUENCE [LARGE SCALE GENOMIC DNA]</scope>
    <source>
        <strain evidence="5">cv. Matina 1-6</strain>
    </source>
</reference>
<dbReference type="Proteomes" id="UP000026915">
    <property type="component" value="Chromosome 8"/>
</dbReference>
<feature type="domain" description="NAD-dependent epimerase/dehydratase" evidence="3">
    <location>
        <begin position="8"/>
        <end position="246"/>
    </location>
</feature>
<dbReference type="Gramene" id="EOY15885">
    <property type="protein sequence ID" value="EOY15885"/>
    <property type="gene ID" value="TCM_034816"/>
</dbReference>
<dbReference type="InterPro" id="IPR036291">
    <property type="entry name" value="NAD(P)-bd_dom_sf"/>
</dbReference>
<dbReference type="Gene3D" id="3.40.50.720">
    <property type="entry name" value="NAD(P)-binding Rossmann-like Domain"/>
    <property type="match status" value="1"/>
</dbReference>
<dbReference type="CDD" id="cd08958">
    <property type="entry name" value="FR_SDR_e"/>
    <property type="match status" value="1"/>
</dbReference>
<dbReference type="InterPro" id="IPR050425">
    <property type="entry name" value="NAD(P)_dehydrat-like"/>
</dbReference>
<evidence type="ECO:0000256" key="1">
    <source>
        <dbReference type="ARBA" id="ARBA00022857"/>
    </source>
</evidence>
<dbReference type="InParanoid" id="A0A061FEX8"/>
<evidence type="ECO:0000256" key="2">
    <source>
        <dbReference type="ARBA" id="ARBA00023002"/>
    </source>
</evidence>
<dbReference type="PANTHER" id="PTHR10366">
    <property type="entry name" value="NAD DEPENDENT EPIMERASE/DEHYDRATASE"/>
    <property type="match status" value="1"/>
</dbReference>
<organism evidence="4 5">
    <name type="scientific">Theobroma cacao</name>
    <name type="common">Cacao</name>
    <name type="synonym">Cocoa</name>
    <dbReference type="NCBI Taxonomy" id="3641"/>
    <lineage>
        <taxon>Eukaryota</taxon>
        <taxon>Viridiplantae</taxon>
        <taxon>Streptophyta</taxon>
        <taxon>Embryophyta</taxon>
        <taxon>Tracheophyta</taxon>
        <taxon>Spermatophyta</taxon>
        <taxon>Magnoliopsida</taxon>
        <taxon>eudicotyledons</taxon>
        <taxon>Gunneridae</taxon>
        <taxon>Pentapetalae</taxon>
        <taxon>rosids</taxon>
        <taxon>malvids</taxon>
        <taxon>Malvales</taxon>
        <taxon>Malvaceae</taxon>
        <taxon>Byttnerioideae</taxon>
        <taxon>Theobroma</taxon>
    </lineage>
</organism>
<dbReference type="GO" id="GO:0016616">
    <property type="term" value="F:oxidoreductase activity, acting on the CH-OH group of donors, NAD or NADP as acceptor"/>
    <property type="evidence" value="ECO:0000318"/>
    <property type="project" value="GO_Central"/>
</dbReference>
<keyword evidence="5" id="KW-1185">Reference proteome</keyword>
<dbReference type="HOGENOM" id="CLU_007383_9_0_1"/>
<dbReference type="STRING" id="3641.A0A061FEX8"/>